<proteinExistence type="predicted"/>
<reference evidence="2" key="1">
    <citation type="journal article" date="2020" name="Microbiol. Resour. Announc.">
        <title>Draft Genome Sequences of Thiorhodococcus mannitoliphagus and Thiorhodococcus minor, Purple Sulfur Photosynthetic Bacteria in the Gammaproteobacterial Family Chromatiaceae.</title>
        <authorList>
            <person name="Aviles F.A."/>
            <person name="Meyer T.E."/>
            <person name="Kyndt J.A."/>
        </authorList>
    </citation>
    <scope>NUCLEOTIDE SEQUENCE [LARGE SCALE GENOMIC DNA]</scope>
    <source>
        <strain evidence="2">DSM 18266</strain>
    </source>
</reference>
<dbReference type="Proteomes" id="UP000471640">
    <property type="component" value="Unassembled WGS sequence"/>
</dbReference>
<sequence length="142" mass="15980">MTSATSHELVVDLQLAAYCVSKRELVIAHLEIPQPEALPLYDRNYCAFCLMVTHAVHGADFCMHLARDSFSAAESFWDSDAHTTIITLTPSRDQTRDCRNQDLPTDAMLFACAWCGCACQTAKPRSWPPRSSRRNSYRHACL</sequence>
<name>A0A6P1E809_9GAMM</name>
<accession>A0A6P1E809</accession>
<dbReference type="AlphaFoldDB" id="A0A6P1E809"/>
<dbReference type="EMBL" id="JAAIJR010000255">
    <property type="protein sequence ID" value="NEX23625.1"/>
    <property type="molecule type" value="Genomic_DNA"/>
</dbReference>
<keyword evidence="2" id="KW-1185">Reference proteome</keyword>
<comment type="caution">
    <text evidence="1">The sequence shown here is derived from an EMBL/GenBank/DDBJ whole genome shotgun (WGS) entry which is preliminary data.</text>
</comment>
<protein>
    <submittedName>
        <fullName evidence="1">Uncharacterized protein</fullName>
    </submittedName>
</protein>
<gene>
    <name evidence="1" type="ORF">G3480_25680</name>
</gene>
<reference evidence="1 2" key="2">
    <citation type="submission" date="2020-02" db="EMBL/GenBank/DDBJ databases">
        <title>Genome sequences of Thiorhodococcus mannitoliphagus and Thiorhodococcus minor, purple sulfur photosynthetic bacteria in the gammaproteobacterial family, Chromatiaceae.</title>
        <authorList>
            <person name="Aviles F.A."/>
            <person name="Meyer T.E."/>
            <person name="Kyndt J.A."/>
        </authorList>
    </citation>
    <scope>NUCLEOTIDE SEQUENCE [LARGE SCALE GENOMIC DNA]</scope>
    <source>
        <strain evidence="1 2">DSM 18266</strain>
    </source>
</reference>
<evidence type="ECO:0000313" key="1">
    <source>
        <dbReference type="EMBL" id="NEX23625.1"/>
    </source>
</evidence>
<organism evidence="1 2">
    <name type="scientific">Thiorhodococcus mannitoliphagus</name>
    <dbReference type="NCBI Taxonomy" id="329406"/>
    <lineage>
        <taxon>Bacteria</taxon>
        <taxon>Pseudomonadati</taxon>
        <taxon>Pseudomonadota</taxon>
        <taxon>Gammaproteobacteria</taxon>
        <taxon>Chromatiales</taxon>
        <taxon>Chromatiaceae</taxon>
        <taxon>Thiorhodococcus</taxon>
    </lineage>
</organism>
<evidence type="ECO:0000313" key="2">
    <source>
        <dbReference type="Proteomes" id="UP000471640"/>
    </source>
</evidence>